<evidence type="ECO:0000313" key="2">
    <source>
        <dbReference type="Proteomes" id="UP000594042"/>
    </source>
</evidence>
<gene>
    <name evidence="1" type="ORF">Cop2CBH44_16120</name>
</gene>
<evidence type="ECO:0000313" key="1">
    <source>
        <dbReference type="EMBL" id="BCI63259.1"/>
    </source>
</evidence>
<dbReference type="EMBL" id="AP023322">
    <property type="protein sequence ID" value="BCI63259.1"/>
    <property type="molecule type" value="Genomic_DNA"/>
</dbReference>
<dbReference type="Proteomes" id="UP000594042">
    <property type="component" value="Chromosome"/>
</dbReference>
<keyword evidence="2" id="KW-1185">Reference proteome</keyword>
<reference evidence="2" key="1">
    <citation type="submission" date="2020-07" db="EMBL/GenBank/DDBJ databases">
        <title>Complete genome sequencing of Coprobacter sp. strain 2CBH44.</title>
        <authorList>
            <person name="Sakamoto M."/>
            <person name="Murakami T."/>
            <person name="Mori H."/>
        </authorList>
    </citation>
    <scope>NUCLEOTIDE SEQUENCE [LARGE SCALE GENOMIC DNA]</scope>
    <source>
        <strain evidence="2">2CBH44</strain>
    </source>
</reference>
<sequence>MPLQYKIDVIQQSILYCKYNCQHEAIIHSLKSSIYINLLLKNLAKNNI</sequence>
<accession>A0A7G1HU29</accession>
<organism evidence="1 2">
    <name type="scientific">Coprobacter secundus subsp. similis</name>
    <dbReference type="NCBI Taxonomy" id="2751153"/>
    <lineage>
        <taxon>Bacteria</taxon>
        <taxon>Pseudomonadati</taxon>
        <taxon>Bacteroidota</taxon>
        <taxon>Bacteroidia</taxon>
        <taxon>Bacteroidales</taxon>
        <taxon>Barnesiellaceae</taxon>
        <taxon>Coprobacter</taxon>
    </lineage>
</organism>
<protein>
    <submittedName>
        <fullName evidence="1">Uncharacterized protein</fullName>
    </submittedName>
</protein>
<dbReference type="AlphaFoldDB" id="A0A7G1HU29"/>
<proteinExistence type="predicted"/>
<dbReference type="KEGG" id="copr:Cop2CBH44_16120"/>
<name>A0A7G1HU29_9BACT</name>